<evidence type="ECO:0000313" key="2">
    <source>
        <dbReference type="EMBL" id="OWQ85222.1"/>
    </source>
</evidence>
<sequence>MQRQQRQQQAAQGRQQAQDTQRQAQQSQQQRQAQQNAAAQRGSFGANAGADRRTFSNGVSKSNQPPTTAQLAKGYTGKQTPDGRALVKFQGRVLAVPASRIGVKPRQPANDGGAPSASSTSWTTKQRATVRADVQKLAGSPPGGGGSGKGGSAGGSNGGLSSTFNAAARARVEAARVARMGQGAQMAGVVRGNSREENLKYDTPKAREEGWRPPHSTGSNFRSYVSQRTERFVRVWHETENKKVGGFMVREKEIAHLGNDPEKIQAHLGLKQAPTHIAVLEVPPNTKMQMSVIGENFERKRAGGFQYIVTDTVSEDWFKSTRKLEPSPVKH</sequence>
<feature type="compositionally biased region" description="Polar residues" evidence="1">
    <location>
        <begin position="55"/>
        <end position="70"/>
    </location>
</feature>
<feature type="compositionally biased region" description="Low complexity" evidence="1">
    <location>
        <begin position="1"/>
        <end position="41"/>
    </location>
</feature>
<feature type="region of interest" description="Disordered" evidence="1">
    <location>
        <begin position="100"/>
        <end position="158"/>
    </location>
</feature>
<name>A0A2D0ALW6_9BURK</name>
<keyword evidence="3" id="KW-1185">Reference proteome</keyword>
<evidence type="ECO:0000256" key="1">
    <source>
        <dbReference type="SAM" id="MobiDB-lite"/>
    </source>
</evidence>
<feature type="compositionally biased region" description="Polar residues" evidence="1">
    <location>
        <begin position="116"/>
        <end position="127"/>
    </location>
</feature>
<protein>
    <submittedName>
        <fullName evidence="2">Uncharacterized protein</fullName>
    </submittedName>
</protein>
<feature type="region of interest" description="Disordered" evidence="1">
    <location>
        <begin position="1"/>
        <end position="82"/>
    </location>
</feature>
<feature type="compositionally biased region" description="Gly residues" evidence="1">
    <location>
        <begin position="141"/>
        <end position="158"/>
    </location>
</feature>
<organism evidence="2 3">
    <name type="scientific">Roseateles aquatilis</name>
    <dbReference type="NCBI Taxonomy" id="431061"/>
    <lineage>
        <taxon>Bacteria</taxon>
        <taxon>Pseudomonadati</taxon>
        <taxon>Pseudomonadota</taxon>
        <taxon>Betaproteobacteria</taxon>
        <taxon>Burkholderiales</taxon>
        <taxon>Sphaerotilaceae</taxon>
        <taxon>Roseateles</taxon>
    </lineage>
</organism>
<proteinExistence type="predicted"/>
<comment type="caution">
    <text evidence="2">The sequence shown here is derived from an EMBL/GenBank/DDBJ whole genome shotgun (WGS) entry which is preliminary data.</text>
</comment>
<dbReference type="AlphaFoldDB" id="A0A2D0ALW6"/>
<dbReference type="EMBL" id="NIOF01000013">
    <property type="protein sequence ID" value="OWQ85222.1"/>
    <property type="molecule type" value="Genomic_DNA"/>
</dbReference>
<accession>A0A2D0ALW6</accession>
<evidence type="ECO:0000313" key="3">
    <source>
        <dbReference type="Proteomes" id="UP000197468"/>
    </source>
</evidence>
<reference evidence="2 3" key="1">
    <citation type="journal article" date="2008" name="Int. J. Syst. Evol. Microbiol.">
        <title>Description of Roseateles aquatilis sp. nov. and Roseateles terrae sp. nov., in the class Betaproteobacteria, and emended description of the genus Roseateles.</title>
        <authorList>
            <person name="Gomila M."/>
            <person name="Bowien B."/>
            <person name="Falsen E."/>
            <person name="Moore E.R."/>
            <person name="Lalucat J."/>
        </authorList>
    </citation>
    <scope>NUCLEOTIDE SEQUENCE [LARGE SCALE GENOMIC DNA]</scope>
    <source>
        <strain evidence="2 3">CCUG 48205</strain>
    </source>
</reference>
<dbReference type="Proteomes" id="UP000197468">
    <property type="component" value="Unassembled WGS sequence"/>
</dbReference>
<gene>
    <name evidence="2" type="ORF">CDN99_22020</name>
</gene>